<dbReference type="EMBL" id="CH445347">
    <property type="protein sequence ID" value="EAT80082.1"/>
    <property type="molecule type" value="Genomic_DNA"/>
</dbReference>
<organism evidence="1 2">
    <name type="scientific">Phaeosphaeria nodorum (strain SN15 / ATCC MYA-4574 / FGSC 10173)</name>
    <name type="common">Glume blotch fungus</name>
    <name type="synonym">Parastagonospora nodorum</name>
    <dbReference type="NCBI Taxonomy" id="321614"/>
    <lineage>
        <taxon>Eukaryota</taxon>
        <taxon>Fungi</taxon>
        <taxon>Dikarya</taxon>
        <taxon>Ascomycota</taxon>
        <taxon>Pezizomycotina</taxon>
        <taxon>Dothideomycetes</taxon>
        <taxon>Pleosporomycetidae</taxon>
        <taxon>Pleosporales</taxon>
        <taxon>Pleosporineae</taxon>
        <taxon>Phaeosphaeriaceae</taxon>
        <taxon>Parastagonospora</taxon>
    </lineage>
</organism>
<dbReference type="GeneID" id="5979913"/>
<dbReference type="KEGG" id="pno:SNOG_12784"/>
<name>Q0U630_PHANO</name>
<dbReference type="AlphaFoldDB" id="Q0U630"/>
<proteinExistence type="predicted"/>
<evidence type="ECO:0000313" key="1">
    <source>
        <dbReference type="EMBL" id="EAT80082.1"/>
    </source>
</evidence>
<dbReference type="InParanoid" id="Q0U630"/>
<gene>
    <name evidence="1" type="ORF">SNOG_12784</name>
</gene>
<dbReference type="RefSeq" id="XP_001803002.1">
    <property type="nucleotide sequence ID" value="XM_001802950.1"/>
</dbReference>
<sequence>MIACAGLSTPTSFAAPSGATRRREAALDVEAEELARRKVAATCTCFLTPTATKTVTSTAVVTEGGAIPTTTTSTVAESACTSTSTVILPGARSCGVPVQSYTSGTGRVELQWPQALLMHCFVSRATTLEAQSLKDALKAAVFLKVVDELRHCQQVYPVGYFPSVRLSGLVGSALRSNDETENCKLKRTS</sequence>
<accession>Q0U630</accession>
<reference evidence="2" key="1">
    <citation type="journal article" date="2007" name="Plant Cell">
        <title>Dothideomycete-plant interactions illuminated by genome sequencing and EST analysis of the wheat pathogen Stagonospora nodorum.</title>
        <authorList>
            <person name="Hane J.K."/>
            <person name="Lowe R.G."/>
            <person name="Solomon P.S."/>
            <person name="Tan K.C."/>
            <person name="Schoch C.L."/>
            <person name="Spatafora J.W."/>
            <person name="Crous P.W."/>
            <person name="Kodira C."/>
            <person name="Birren B.W."/>
            <person name="Galagan J.E."/>
            <person name="Torriani S.F."/>
            <person name="McDonald B.A."/>
            <person name="Oliver R.P."/>
        </authorList>
    </citation>
    <scope>NUCLEOTIDE SEQUENCE [LARGE SCALE GENOMIC DNA]</scope>
    <source>
        <strain evidence="2">SN15 / ATCC MYA-4574 / FGSC 10173</strain>
    </source>
</reference>
<protein>
    <submittedName>
        <fullName evidence="1">Uncharacterized protein</fullName>
    </submittedName>
</protein>
<dbReference type="Proteomes" id="UP000001055">
    <property type="component" value="Unassembled WGS sequence"/>
</dbReference>
<evidence type="ECO:0000313" key="2">
    <source>
        <dbReference type="Proteomes" id="UP000001055"/>
    </source>
</evidence>